<evidence type="ECO:0000313" key="2">
    <source>
        <dbReference type="EMBL" id="GAI76639.1"/>
    </source>
</evidence>
<dbReference type="AlphaFoldDB" id="X1T9F4"/>
<evidence type="ECO:0000259" key="1">
    <source>
        <dbReference type="Pfam" id="PF18929"/>
    </source>
</evidence>
<protein>
    <recommendedName>
        <fullName evidence="1">DUF5678 domain-containing protein</fullName>
    </recommendedName>
</protein>
<comment type="caution">
    <text evidence="2">The sequence shown here is derived from an EMBL/GenBank/DDBJ whole genome shotgun (WGS) entry which is preliminary data.</text>
</comment>
<name>X1T9F4_9ZZZZ</name>
<gene>
    <name evidence="2" type="ORF">S12H4_25704</name>
</gene>
<reference evidence="2" key="1">
    <citation type="journal article" date="2014" name="Front. Microbiol.">
        <title>High frequency of phylogenetically diverse reductive dehalogenase-homologous genes in deep subseafloor sedimentary metagenomes.</title>
        <authorList>
            <person name="Kawai M."/>
            <person name="Futagami T."/>
            <person name="Toyoda A."/>
            <person name="Takaki Y."/>
            <person name="Nishi S."/>
            <person name="Hori S."/>
            <person name="Arai W."/>
            <person name="Tsubouchi T."/>
            <person name="Morono Y."/>
            <person name="Uchiyama I."/>
            <person name="Ito T."/>
            <person name="Fujiyama A."/>
            <person name="Inagaki F."/>
            <person name="Takami H."/>
        </authorList>
    </citation>
    <scope>NUCLEOTIDE SEQUENCE</scope>
    <source>
        <strain evidence="2">Expedition CK06-06</strain>
    </source>
</reference>
<proteinExistence type="predicted"/>
<accession>X1T9F4</accession>
<dbReference type="InterPro" id="IPR043734">
    <property type="entry name" value="DUF5678"/>
</dbReference>
<organism evidence="2">
    <name type="scientific">marine sediment metagenome</name>
    <dbReference type="NCBI Taxonomy" id="412755"/>
    <lineage>
        <taxon>unclassified sequences</taxon>
        <taxon>metagenomes</taxon>
        <taxon>ecological metagenomes</taxon>
    </lineage>
</organism>
<dbReference type="Pfam" id="PF18929">
    <property type="entry name" value="DUF5678"/>
    <property type="match status" value="1"/>
</dbReference>
<dbReference type="EMBL" id="BARW01014513">
    <property type="protein sequence ID" value="GAI76639.1"/>
    <property type="molecule type" value="Genomic_DNA"/>
</dbReference>
<sequence>MPITEEAQNMVSKVGGEETVELRIRHFEEDFQYLQSLWHELMDKYLNQWVAVYDKSLVAHGKNIHELRKKLSSKGVPQNEAVIDYISSERKSMLL</sequence>
<feature type="domain" description="DUF5678" evidence="1">
    <location>
        <begin position="40"/>
        <end position="87"/>
    </location>
</feature>